<dbReference type="InterPro" id="IPR003877">
    <property type="entry name" value="SPRY_dom"/>
</dbReference>
<dbReference type="SUPFAM" id="SSF49899">
    <property type="entry name" value="Concanavalin A-like lectins/glucanases"/>
    <property type="match status" value="1"/>
</dbReference>
<protein>
    <recommendedName>
        <fullName evidence="2">B30.2/SPRY domain-containing protein</fullName>
    </recommendedName>
</protein>
<feature type="compositionally biased region" description="Acidic residues" evidence="1">
    <location>
        <begin position="64"/>
        <end position="80"/>
    </location>
</feature>
<dbReference type="InParanoid" id="A0A165FLW3"/>
<organism evidence="3 4">
    <name type="scientific">Laetiporus sulphureus 93-53</name>
    <dbReference type="NCBI Taxonomy" id="1314785"/>
    <lineage>
        <taxon>Eukaryota</taxon>
        <taxon>Fungi</taxon>
        <taxon>Dikarya</taxon>
        <taxon>Basidiomycota</taxon>
        <taxon>Agaricomycotina</taxon>
        <taxon>Agaricomycetes</taxon>
        <taxon>Polyporales</taxon>
        <taxon>Laetiporus</taxon>
    </lineage>
</organism>
<dbReference type="PANTHER" id="PTHR12864">
    <property type="entry name" value="RAN BINDING PROTEIN 9-RELATED"/>
    <property type="match status" value="1"/>
</dbReference>
<dbReference type="InterPro" id="IPR043136">
    <property type="entry name" value="B30.2/SPRY_sf"/>
</dbReference>
<dbReference type="SMART" id="SM00449">
    <property type="entry name" value="SPRY"/>
    <property type="match status" value="1"/>
</dbReference>
<dbReference type="STRING" id="1314785.A0A165FLW3"/>
<dbReference type="EMBL" id="KV427612">
    <property type="protein sequence ID" value="KZT09168.1"/>
    <property type="molecule type" value="Genomic_DNA"/>
</dbReference>
<dbReference type="Pfam" id="PF00622">
    <property type="entry name" value="SPRY"/>
    <property type="match status" value="1"/>
</dbReference>
<evidence type="ECO:0000313" key="3">
    <source>
        <dbReference type="EMBL" id="KZT09168.1"/>
    </source>
</evidence>
<name>A0A165FLW3_9APHY</name>
<dbReference type="OrthoDB" id="258495at2759"/>
<feature type="compositionally biased region" description="Polar residues" evidence="1">
    <location>
        <begin position="1"/>
        <end position="13"/>
    </location>
</feature>
<dbReference type="InterPro" id="IPR050618">
    <property type="entry name" value="Ubq-SigPath_Reg"/>
</dbReference>
<sequence>MTSKFSPNSNSDATKFCSEHPVDEPNDYEGAYSGTIHRQGTGAWCLQYRFDYFDGTVDHREDDQPGENDEACESGDSDESDAAGVIRVNTTDNCKQCCLMSDLPFIAGKYGIQKSAGVYYEVKIKEMGGIIALGTACRPAPQGRLPGFDRLSAALHLDDLCTYYENPQSGQKYAIGISRIAEGDVVGCGYHFSTGALFFTYNGVRLPDAFTGIYFPHGKVDVFAAIGMQGSNNLEVNFGYEPFKWAEGNGAEWKVDTHLKNGLTGQH</sequence>
<evidence type="ECO:0000313" key="4">
    <source>
        <dbReference type="Proteomes" id="UP000076871"/>
    </source>
</evidence>
<dbReference type="InterPro" id="IPR013320">
    <property type="entry name" value="ConA-like_dom_sf"/>
</dbReference>
<dbReference type="AlphaFoldDB" id="A0A165FLW3"/>
<feature type="domain" description="B30.2/SPRY" evidence="2">
    <location>
        <begin position="55"/>
        <end position="243"/>
    </location>
</feature>
<gene>
    <name evidence="3" type="ORF">LAESUDRAFT_647340</name>
</gene>
<evidence type="ECO:0000256" key="1">
    <source>
        <dbReference type="SAM" id="MobiDB-lite"/>
    </source>
</evidence>
<evidence type="ECO:0000259" key="2">
    <source>
        <dbReference type="PROSITE" id="PS50188"/>
    </source>
</evidence>
<dbReference type="Gene3D" id="2.60.120.920">
    <property type="match status" value="1"/>
</dbReference>
<feature type="region of interest" description="Disordered" evidence="1">
    <location>
        <begin position="1"/>
        <end position="21"/>
    </location>
</feature>
<keyword evidence="4" id="KW-1185">Reference proteome</keyword>
<accession>A0A165FLW3</accession>
<dbReference type="Proteomes" id="UP000076871">
    <property type="component" value="Unassembled WGS sequence"/>
</dbReference>
<feature type="region of interest" description="Disordered" evidence="1">
    <location>
        <begin position="57"/>
        <end position="80"/>
    </location>
</feature>
<dbReference type="InterPro" id="IPR001870">
    <property type="entry name" value="B30.2/SPRY"/>
</dbReference>
<dbReference type="PROSITE" id="PS50188">
    <property type="entry name" value="B302_SPRY"/>
    <property type="match status" value="1"/>
</dbReference>
<reference evidence="3 4" key="1">
    <citation type="journal article" date="2016" name="Mol. Biol. Evol.">
        <title>Comparative Genomics of Early-Diverging Mushroom-Forming Fungi Provides Insights into the Origins of Lignocellulose Decay Capabilities.</title>
        <authorList>
            <person name="Nagy L.G."/>
            <person name="Riley R."/>
            <person name="Tritt A."/>
            <person name="Adam C."/>
            <person name="Daum C."/>
            <person name="Floudas D."/>
            <person name="Sun H."/>
            <person name="Yadav J.S."/>
            <person name="Pangilinan J."/>
            <person name="Larsson K.H."/>
            <person name="Matsuura K."/>
            <person name="Barry K."/>
            <person name="Labutti K."/>
            <person name="Kuo R."/>
            <person name="Ohm R.A."/>
            <person name="Bhattacharya S.S."/>
            <person name="Shirouzu T."/>
            <person name="Yoshinaga Y."/>
            <person name="Martin F.M."/>
            <person name="Grigoriev I.V."/>
            <person name="Hibbett D.S."/>
        </authorList>
    </citation>
    <scope>NUCLEOTIDE SEQUENCE [LARGE SCALE GENOMIC DNA]</scope>
    <source>
        <strain evidence="3 4">93-53</strain>
    </source>
</reference>
<dbReference type="RefSeq" id="XP_040766908.1">
    <property type="nucleotide sequence ID" value="XM_040904048.1"/>
</dbReference>
<proteinExistence type="predicted"/>
<dbReference type="GeneID" id="63821078"/>